<name>A0A9W7FVY3_9STRA</name>
<keyword evidence="3" id="KW-1185">Reference proteome</keyword>
<dbReference type="AlphaFoldDB" id="A0A9W7FVY3"/>
<feature type="region of interest" description="Disordered" evidence="1">
    <location>
        <begin position="111"/>
        <end position="157"/>
    </location>
</feature>
<reference evidence="2" key="1">
    <citation type="submission" date="2022-07" db="EMBL/GenBank/DDBJ databases">
        <title>Genome analysis of Parmales, a sister group of diatoms, reveals the evolutionary specialization of diatoms from phago-mixotrophs to photoautotrophs.</title>
        <authorList>
            <person name="Ban H."/>
            <person name="Sato S."/>
            <person name="Yoshikawa S."/>
            <person name="Kazumasa Y."/>
            <person name="Nakamura Y."/>
            <person name="Ichinomiya M."/>
            <person name="Saitoh K."/>
            <person name="Sato N."/>
            <person name="Blanc-Mathieu R."/>
            <person name="Endo H."/>
            <person name="Kuwata A."/>
            <person name="Ogata H."/>
        </authorList>
    </citation>
    <scope>NUCLEOTIDE SEQUENCE</scope>
</reference>
<evidence type="ECO:0000313" key="2">
    <source>
        <dbReference type="EMBL" id="GMI20253.1"/>
    </source>
</evidence>
<accession>A0A9W7FVY3</accession>
<organism evidence="2 3">
    <name type="scientific">Triparma retinervis</name>
    <dbReference type="NCBI Taxonomy" id="2557542"/>
    <lineage>
        <taxon>Eukaryota</taxon>
        <taxon>Sar</taxon>
        <taxon>Stramenopiles</taxon>
        <taxon>Ochrophyta</taxon>
        <taxon>Bolidophyceae</taxon>
        <taxon>Parmales</taxon>
        <taxon>Triparmaceae</taxon>
        <taxon>Triparma</taxon>
    </lineage>
</organism>
<evidence type="ECO:0000256" key="1">
    <source>
        <dbReference type="SAM" id="MobiDB-lite"/>
    </source>
</evidence>
<comment type="caution">
    <text evidence="2">The sequence shown here is derived from an EMBL/GenBank/DDBJ whole genome shotgun (WGS) entry which is preliminary data.</text>
</comment>
<gene>
    <name evidence="2" type="ORF">TrRE_jg2430</name>
</gene>
<evidence type="ECO:0000313" key="3">
    <source>
        <dbReference type="Proteomes" id="UP001165082"/>
    </source>
</evidence>
<dbReference type="EMBL" id="BRXZ01006792">
    <property type="protein sequence ID" value="GMI20253.1"/>
    <property type="molecule type" value="Genomic_DNA"/>
</dbReference>
<protein>
    <submittedName>
        <fullName evidence="2">Uncharacterized protein</fullName>
    </submittedName>
</protein>
<feature type="compositionally biased region" description="Acidic residues" evidence="1">
    <location>
        <begin position="147"/>
        <end position="157"/>
    </location>
</feature>
<proteinExistence type="predicted"/>
<sequence length="157" mass="17152">MGDGCGGDIDMAMRVASCLGTPNNTTKDQICWPSYNALPMHLLTPYTNEREGKIARSLEGMLDKEGSKRQLPRQLLDDDAGFFKGGARREEAGMFEDLLEDLRGGALLDLSPEAKSAGGTETARRELREIAEGWKKRGSGGEGGIDREEDNPFDASW</sequence>
<feature type="compositionally biased region" description="Basic and acidic residues" evidence="1">
    <location>
        <begin position="122"/>
        <end position="135"/>
    </location>
</feature>
<dbReference type="Proteomes" id="UP001165082">
    <property type="component" value="Unassembled WGS sequence"/>
</dbReference>